<evidence type="ECO:0000256" key="2">
    <source>
        <dbReference type="ARBA" id="ARBA00023295"/>
    </source>
</evidence>
<keyword evidence="1" id="KW-0378">Hydrolase</keyword>
<dbReference type="InterPro" id="IPR017853">
    <property type="entry name" value="GH"/>
</dbReference>
<reference evidence="4" key="1">
    <citation type="submission" date="2021-01" db="UniProtKB">
        <authorList>
            <consortium name="EnsemblPlants"/>
        </authorList>
    </citation>
    <scope>IDENTIFICATION</scope>
</reference>
<keyword evidence="2" id="KW-0326">Glycosidase</keyword>
<evidence type="ECO:0000259" key="3">
    <source>
        <dbReference type="PROSITE" id="PS51910"/>
    </source>
</evidence>
<protein>
    <recommendedName>
        <fullName evidence="3">GH18 domain-containing protein</fullName>
    </recommendedName>
</protein>
<dbReference type="GO" id="GO:0005975">
    <property type="term" value="P:carbohydrate metabolic process"/>
    <property type="evidence" value="ECO:0007669"/>
    <property type="project" value="InterPro"/>
</dbReference>
<dbReference type="Proteomes" id="UP000594263">
    <property type="component" value="Unplaced"/>
</dbReference>
<dbReference type="EnsemblPlants" id="Kaladp0095s0458.1.v1.1">
    <property type="protein sequence ID" value="Kaladp0095s0458.1.v1.1.CDS.1"/>
    <property type="gene ID" value="Kaladp0095s0458.v1.1"/>
</dbReference>
<dbReference type="Gene3D" id="3.20.20.80">
    <property type="entry name" value="Glycosidases"/>
    <property type="match status" value="1"/>
</dbReference>
<dbReference type="AlphaFoldDB" id="A0A7N0UZE7"/>
<evidence type="ECO:0000313" key="5">
    <source>
        <dbReference type="Proteomes" id="UP000594263"/>
    </source>
</evidence>
<evidence type="ECO:0000256" key="1">
    <source>
        <dbReference type="ARBA" id="ARBA00022801"/>
    </source>
</evidence>
<keyword evidence="5" id="KW-1185">Reference proteome</keyword>
<dbReference type="OMA" id="IVNIAYL"/>
<dbReference type="GO" id="GO:0005576">
    <property type="term" value="C:extracellular region"/>
    <property type="evidence" value="ECO:0007669"/>
    <property type="project" value="TreeGrafter"/>
</dbReference>
<dbReference type="PROSITE" id="PS51910">
    <property type="entry name" value="GH18_2"/>
    <property type="match status" value="1"/>
</dbReference>
<feature type="domain" description="GH18" evidence="3">
    <location>
        <begin position="1"/>
        <end position="218"/>
    </location>
</feature>
<evidence type="ECO:0000313" key="4">
    <source>
        <dbReference type="EnsemblPlants" id="Kaladp0095s0458.1.v1.1.CDS.1"/>
    </source>
</evidence>
<dbReference type="SUPFAM" id="SSF51445">
    <property type="entry name" value="(Trans)glycosidases"/>
    <property type="match status" value="1"/>
</dbReference>
<proteinExistence type="predicted"/>
<dbReference type="Pfam" id="PF00704">
    <property type="entry name" value="Glyco_hydro_18"/>
    <property type="match status" value="1"/>
</dbReference>
<accession>A0A7N0UZE7</accession>
<dbReference type="InterPro" id="IPR050542">
    <property type="entry name" value="Glycosyl_Hydrlase18_Chitinase"/>
</dbReference>
<dbReference type="GO" id="GO:0004568">
    <property type="term" value="F:chitinase activity"/>
    <property type="evidence" value="ECO:0007669"/>
    <property type="project" value="TreeGrafter"/>
</dbReference>
<dbReference type="PANTHER" id="PTHR45708:SF49">
    <property type="entry name" value="ENDOCHITINASE"/>
    <property type="match status" value="1"/>
</dbReference>
<dbReference type="InterPro" id="IPR001223">
    <property type="entry name" value="Glyco_hydro18_cat"/>
</dbReference>
<organism evidence="4 5">
    <name type="scientific">Kalanchoe fedtschenkoi</name>
    <name type="common">Lavender scallops</name>
    <name type="synonym">South American air plant</name>
    <dbReference type="NCBI Taxonomy" id="63787"/>
    <lineage>
        <taxon>Eukaryota</taxon>
        <taxon>Viridiplantae</taxon>
        <taxon>Streptophyta</taxon>
        <taxon>Embryophyta</taxon>
        <taxon>Tracheophyta</taxon>
        <taxon>Spermatophyta</taxon>
        <taxon>Magnoliopsida</taxon>
        <taxon>eudicotyledons</taxon>
        <taxon>Gunneridae</taxon>
        <taxon>Pentapetalae</taxon>
        <taxon>Saxifragales</taxon>
        <taxon>Crassulaceae</taxon>
        <taxon>Kalanchoe</taxon>
    </lineage>
</organism>
<dbReference type="PANTHER" id="PTHR45708">
    <property type="entry name" value="ENDOCHITINASE"/>
    <property type="match status" value="1"/>
</dbReference>
<name>A0A7N0UZE7_KALFE</name>
<sequence length="239" mass="25639">MGASIERCQLLGVKVLLSIGGGIGNYSLNSPADALNVSLYLWESFLGGAARFRPLGNVSLDGVNFDIQSSAASSPYWLDLAARLSSYSAQGTKVYLAASPQCPFPDSALGSALNSSYFDFIWVQFYGNPSCQYSPGKVTNLVSSWGKWTSLRNNATIFLGLPASPFAAPSGGYIPPDVLTAQIIPYIKPVGRYGGLALWSRYYDNGYSTAVITQAPNTTDTTVSLTSKFHLLCILLYIL</sequence>
<dbReference type="Gramene" id="Kaladp0095s0458.1.v1.1">
    <property type="protein sequence ID" value="Kaladp0095s0458.1.v1.1.CDS.1"/>
    <property type="gene ID" value="Kaladp0095s0458.v1.1"/>
</dbReference>